<name>A0A914LDQ2_MELIC</name>
<proteinExistence type="predicted"/>
<accession>A0A914LDQ2</accession>
<organism evidence="1 2">
    <name type="scientific">Meloidogyne incognita</name>
    <name type="common">Southern root-knot nematode worm</name>
    <name type="synonym">Oxyuris incognita</name>
    <dbReference type="NCBI Taxonomy" id="6306"/>
    <lineage>
        <taxon>Eukaryota</taxon>
        <taxon>Metazoa</taxon>
        <taxon>Ecdysozoa</taxon>
        <taxon>Nematoda</taxon>
        <taxon>Chromadorea</taxon>
        <taxon>Rhabditida</taxon>
        <taxon>Tylenchina</taxon>
        <taxon>Tylenchomorpha</taxon>
        <taxon>Tylenchoidea</taxon>
        <taxon>Meloidogynidae</taxon>
        <taxon>Meloidogyninae</taxon>
        <taxon>Meloidogyne</taxon>
        <taxon>Meloidogyne incognita group</taxon>
    </lineage>
</organism>
<dbReference type="AlphaFoldDB" id="A0A914LDQ2"/>
<dbReference type="SUPFAM" id="SSF55729">
    <property type="entry name" value="Acyl-CoA N-acyltransferases (Nat)"/>
    <property type="match status" value="1"/>
</dbReference>
<dbReference type="InterPro" id="IPR016181">
    <property type="entry name" value="Acyl_CoA_acyltransferase"/>
</dbReference>
<dbReference type="PANTHER" id="PTHR20905">
    <property type="entry name" value="N-ACETYLTRANSFERASE-RELATED"/>
    <property type="match status" value="1"/>
</dbReference>
<dbReference type="PANTHER" id="PTHR20905:SF1">
    <property type="entry name" value="AT07410P-RELATED"/>
    <property type="match status" value="1"/>
</dbReference>
<reference evidence="2" key="1">
    <citation type="submission" date="2022-11" db="UniProtKB">
        <authorList>
            <consortium name="WormBaseParasite"/>
        </authorList>
    </citation>
    <scope>IDENTIFICATION</scope>
</reference>
<dbReference type="WBParaSite" id="Minc3s00444g12417">
    <property type="protein sequence ID" value="Minc3s00444g12417"/>
    <property type="gene ID" value="Minc3s00444g12417"/>
</dbReference>
<keyword evidence="1" id="KW-1185">Reference proteome</keyword>
<dbReference type="Proteomes" id="UP000887563">
    <property type="component" value="Unplaced"/>
</dbReference>
<evidence type="ECO:0000313" key="1">
    <source>
        <dbReference type="Proteomes" id="UP000887563"/>
    </source>
</evidence>
<evidence type="ECO:0000313" key="2">
    <source>
        <dbReference type="WBParaSite" id="Minc3s00444g12417"/>
    </source>
</evidence>
<dbReference type="Gene3D" id="3.40.630.30">
    <property type="match status" value="1"/>
</dbReference>
<dbReference type="GO" id="GO:0008080">
    <property type="term" value="F:N-acetyltransferase activity"/>
    <property type="evidence" value="ECO:0007669"/>
    <property type="project" value="TreeGrafter"/>
</dbReference>
<sequence>MVESDLNSILKNEKCVLKLEIISVHPILGLASNLLKKSIEIARVAECSHIITSATAVASQNLFKKFGFKTVHKVLFKDFLEDGEPVFKNLHDNGSGAELMLYKLD</sequence>
<protein>
    <submittedName>
        <fullName evidence="2">N-acetyltransferase domain-containing protein</fullName>
    </submittedName>
</protein>